<dbReference type="InterPro" id="IPR027291">
    <property type="entry name" value="Glyco_hydro_38_N_sf"/>
</dbReference>
<dbReference type="PANTHER" id="PTHR36306">
    <property type="entry name" value="ALPHA-AMYLASE-RELATED-RELATED"/>
    <property type="match status" value="1"/>
</dbReference>
<sequence length="572" mass="64223">MPTTLPSRPLPVVFLWHMHQPEYRDPRDGVYQQPWTYLHAIKDYADMAAHLERWPDARVVVNFVPILLEQLEDYATQIEAYRRDGDISELRDPLLVSLAEPGALTGEQRLGVLEALLRANRERMIERFAPLARLVETAEALLQSRDPAGYASDAFIGDLSVWYHLAWCGETLRQTNPTISGLLEYEGGFDAQSRRSLLGVIGETIGGLFDRFAALADRGQIELSMTPYAHPITPLLQDLRAGREAEPGAPQPQAEDYPDGDQRSRWHIERGRAVFRRLLGREPAGCWPAEGAISDATCRLLDQAGFAWAASGQQVLRNSLNQAHQTLHCDHQVYGRPGQGLRLFFRDDGLSDRIGFDYQNWHADDAVDDLVHHLVSIAETCDHLGVDMPLVPIILDGENAWEHYPDNGFWLLDGLYKHLSAHSRIEMTTFSAFLEKEPQAVELKALVAGSWVYGNLATWVGEPAKNRAWDRLVEARQAYVDAESAGDWDHSTRARNAQQLAVCEGSDWFWWFGEDNPAEATRDFDRLFRLQLARLYELIDVAVPASLDEPISVPSDAAGRVSGGGTMRRGQA</sequence>
<gene>
    <name evidence="6" type="ORF">SR882_06960</name>
</gene>
<reference evidence="6 7" key="1">
    <citation type="submission" date="2023-11" db="EMBL/GenBank/DDBJ databases">
        <title>MicrobeMod: A computational toolkit for identifying prokaryotic methylation and restriction-modification with nanopore sequencing.</title>
        <authorList>
            <person name="Crits-Christoph A."/>
            <person name="Kang S.C."/>
            <person name="Lee H."/>
            <person name="Ostrov N."/>
        </authorList>
    </citation>
    <scope>NUCLEOTIDE SEQUENCE [LARGE SCALE GENOMIC DNA]</scope>
    <source>
        <strain evidence="6 7">ATCC 49870</strain>
    </source>
</reference>
<evidence type="ECO:0000256" key="2">
    <source>
        <dbReference type="ARBA" id="ARBA00023277"/>
    </source>
</evidence>
<evidence type="ECO:0000259" key="5">
    <source>
        <dbReference type="Pfam" id="PF03065"/>
    </source>
</evidence>
<protein>
    <submittedName>
        <fullName evidence="6">Glycoside hydrolase family 57 protein</fullName>
    </submittedName>
</protein>
<dbReference type="InterPro" id="IPR004300">
    <property type="entry name" value="Glyco_hydro_57_N"/>
</dbReference>
<dbReference type="RefSeq" id="WP_322520533.1">
    <property type="nucleotide sequence ID" value="NZ_CP140153.1"/>
</dbReference>
<keyword evidence="6" id="KW-0378">Hydrolase</keyword>
<dbReference type="CDD" id="cd10796">
    <property type="entry name" value="GH57N_APU"/>
    <property type="match status" value="1"/>
</dbReference>
<keyword evidence="2 3" id="KW-0119">Carbohydrate metabolism</keyword>
<dbReference type="Gene3D" id="3.20.110.10">
    <property type="entry name" value="Glycoside hydrolase 38, N terminal domain"/>
    <property type="match status" value="1"/>
</dbReference>
<dbReference type="InterPro" id="IPR052046">
    <property type="entry name" value="GH57_Enzymes"/>
</dbReference>
<feature type="domain" description="Glycoside hydrolase family 57 N-terminal" evidence="5">
    <location>
        <begin position="13"/>
        <end position="439"/>
    </location>
</feature>
<dbReference type="PANTHER" id="PTHR36306:SF1">
    <property type="entry name" value="ALPHA-AMYLASE-RELATED"/>
    <property type="match status" value="1"/>
</dbReference>
<keyword evidence="7" id="KW-1185">Reference proteome</keyword>
<organism evidence="6 7">
    <name type="scientific">Guyparkeria halophila</name>
    <dbReference type="NCBI Taxonomy" id="47960"/>
    <lineage>
        <taxon>Bacteria</taxon>
        <taxon>Pseudomonadati</taxon>
        <taxon>Pseudomonadota</taxon>
        <taxon>Gammaproteobacteria</taxon>
        <taxon>Chromatiales</taxon>
        <taxon>Thioalkalibacteraceae</taxon>
        <taxon>Guyparkeria</taxon>
    </lineage>
</organism>
<dbReference type="GO" id="GO:0016787">
    <property type="term" value="F:hydrolase activity"/>
    <property type="evidence" value="ECO:0007669"/>
    <property type="project" value="UniProtKB-KW"/>
</dbReference>
<evidence type="ECO:0000256" key="3">
    <source>
        <dbReference type="RuleBase" id="RU361196"/>
    </source>
</evidence>
<dbReference type="Pfam" id="PF03065">
    <property type="entry name" value="Glyco_hydro_57"/>
    <property type="match status" value="1"/>
</dbReference>
<name>A0ABZ0YTK6_9GAMM</name>
<dbReference type="Proteomes" id="UP001327459">
    <property type="component" value="Chromosome"/>
</dbReference>
<accession>A0ABZ0YTK6</accession>
<dbReference type="SUPFAM" id="SSF88713">
    <property type="entry name" value="Glycoside hydrolase/deacetylase"/>
    <property type="match status" value="1"/>
</dbReference>
<dbReference type="EMBL" id="CP140153">
    <property type="protein sequence ID" value="WQH15505.1"/>
    <property type="molecule type" value="Genomic_DNA"/>
</dbReference>
<dbReference type="InterPro" id="IPR011330">
    <property type="entry name" value="Glyco_hydro/deAcase_b/a-brl"/>
</dbReference>
<feature type="compositionally biased region" description="Gly residues" evidence="4">
    <location>
        <begin position="561"/>
        <end position="572"/>
    </location>
</feature>
<evidence type="ECO:0000313" key="6">
    <source>
        <dbReference type="EMBL" id="WQH15505.1"/>
    </source>
</evidence>
<feature type="region of interest" description="Disordered" evidence="4">
    <location>
        <begin position="244"/>
        <end position="263"/>
    </location>
</feature>
<evidence type="ECO:0000256" key="4">
    <source>
        <dbReference type="SAM" id="MobiDB-lite"/>
    </source>
</evidence>
<evidence type="ECO:0000313" key="7">
    <source>
        <dbReference type="Proteomes" id="UP001327459"/>
    </source>
</evidence>
<evidence type="ECO:0000256" key="1">
    <source>
        <dbReference type="ARBA" id="ARBA00006821"/>
    </source>
</evidence>
<comment type="similarity">
    <text evidence="1 3">Belongs to the glycosyl hydrolase 57 family.</text>
</comment>
<proteinExistence type="inferred from homology"/>
<feature type="region of interest" description="Disordered" evidence="4">
    <location>
        <begin position="553"/>
        <end position="572"/>
    </location>
</feature>